<evidence type="ECO:0000313" key="2">
    <source>
        <dbReference type="EMBL" id="AJQ94764.1"/>
    </source>
</evidence>
<reference evidence="2" key="1">
    <citation type="submission" date="2014-01" db="EMBL/GenBank/DDBJ databases">
        <title>Full genme sequencing of cellulolytic bacterium Gynuella sunshinyii YC6258T gen. nov., sp. nov.</title>
        <authorList>
            <person name="Khan H."/>
            <person name="Chung E.J."/>
            <person name="Chung Y.R."/>
        </authorList>
    </citation>
    <scope>NUCLEOTIDE SEQUENCE [LARGE SCALE GENOMIC DNA]</scope>
    <source>
        <strain evidence="2">YC6258</strain>
    </source>
</reference>
<accession>A0A0C5VWI5</accession>
<dbReference type="Proteomes" id="UP000032266">
    <property type="component" value="Chromosome"/>
</dbReference>
<evidence type="ECO:0000259" key="1">
    <source>
        <dbReference type="Pfam" id="PF16804"/>
    </source>
</evidence>
<dbReference type="EMBL" id="CP007142">
    <property type="protein sequence ID" value="AJQ94764.1"/>
    <property type="molecule type" value="Genomic_DNA"/>
</dbReference>
<keyword evidence="3" id="KW-1185">Reference proteome</keyword>
<protein>
    <recommendedName>
        <fullName evidence="1">DUF5071 domain-containing protein</fullName>
    </recommendedName>
</protein>
<dbReference type="InterPro" id="IPR016024">
    <property type="entry name" value="ARM-type_fold"/>
</dbReference>
<dbReference type="RefSeq" id="WP_044617235.1">
    <property type="nucleotide sequence ID" value="NZ_CP007142.1"/>
</dbReference>
<dbReference type="Gene3D" id="1.25.40.750">
    <property type="entry name" value="Domain of unknown function DUF5071"/>
    <property type="match status" value="1"/>
</dbReference>
<gene>
    <name evidence="2" type="ORF">YC6258_02726</name>
</gene>
<dbReference type="InterPro" id="IPR031837">
    <property type="entry name" value="DUF5071"/>
</dbReference>
<organism evidence="2 3">
    <name type="scientific">Gynuella sunshinyii YC6258</name>
    <dbReference type="NCBI Taxonomy" id="1445510"/>
    <lineage>
        <taxon>Bacteria</taxon>
        <taxon>Pseudomonadati</taxon>
        <taxon>Pseudomonadota</taxon>
        <taxon>Gammaproteobacteria</taxon>
        <taxon>Oceanospirillales</taxon>
        <taxon>Saccharospirillaceae</taxon>
        <taxon>Gynuella</taxon>
    </lineage>
</organism>
<dbReference type="KEGG" id="gsn:YC6258_02726"/>
<proteinExistence type="predicted"/>
<dbReference type="InterPro" id="IPR038692">
    <property type="entry name" value="Cthe_2751_sf"/>
</dbReference>
<dbReference type="STRING" id="1445510.YC6258_02726"/>
<dbReference type="HOGENOM" id="CLU_124546_0_0_6"/>
<dbReference type="SUPFAM" id="SSF48371">
    <property type="entry name" value="ARM repeat"/>
    <property type="match status" value="1"/>
</dbReference>
<name>A0A0C5VWI5_9GAMM</name>
<sequence length="127" mass="14967">MRIIPNSKSDDEACENLSRVTDAEIIPYIYELLEWLQDINWPVAQHVAERLSKLGLELVEPILVVLNGTDEVWKYWIVSHLLYMVNDQVYQSLELKLRRMKSQPTQSEIKEEVYEAVCELLYTQKQV</sequence>
<feature type="domain" description="DUF5071" evidence="1">
    <location>
        <begin position="4"/>
        <end position="119"/>
    </location>
</feature>
<dbReference type="AlphaFoldDB" id="A0A0C5VWI5"/>
<evidence type="ECO:0000313" key="3">
    <source>
        <dbReference type="Proteomes" id="UP000032266"/>
    </source>
</evidence>
<dbReference type="Pfam" id="PF16804">
    <property type="entry name" value="DUF5071"/>
    <property type="match status" value="1"/>
</dbReference>